<keyword evidence="3" id="KW-0255">Endonuclease</keyword>
<dbReference type="InterPro" id="IPR044925">
    <property type="entry name" value="His-Me_finger_sf"/>
</dbReference>
<dbReference type="EC" id="3.1.-.-" evidence="3"/>
<feature type="domain" description="HNH nuclease" evidence="2">
    <location>
        <begin position="57"/>
        <end position="101"/>
    </location>
</feature>
<keyword evidence="3" id="KW-0540">Nuclease</keyword>
<dbReference type="InterPro" id="IPR003615">
    <property type="entry name" value="HNH_nuc"/>
</dbReference>
<sequence>MTTKHDSPCYEVTHDGRVFSVDTNWRGYGRRELAQTPNSDGYPSVRILQNGKRVRMAVHKLVARTHLGPQPAPGYEVRHLDGNKLNNDFRNLAWGTQKENAADREAHGRTSRGPRHSAAIKGSSHADAVRAYHRKAKGEQQ</sequence>
<dbReference type="SUPFAM" id="SSF54060">
    <property type="entry name" value="His-Me finger endonucleases"/>
    <property type="match status" value="1"/>
</dbReference>
<dbReference type="Gene3D" id="3.90.75.20">
    <property type="match status" value="1"/>
</dbReference>
<proteinExistence type="predicted"/>
<accession>A0ABZ3GC56</accession>
<keyword evidence="3" id="KW-0378">Hydrolase</keyword>
<gene>
    <name evidence="3" type="ORF">AAIK43_16805</name>
</gene>
<dbReference type="RefSeq" id="WP_343499682.1">
    <property type="nucleotide sequence ID" value="NZ_CP154792.1"/>
</dbReference>
<evidence type="ECO:0000313" key="4">
    <source>
        <dbReference type="Proteomes" id="UP001446337"/>
    </source>
</evidence>
<dbReference type="Pfam" id="PF13392">
    <property type="entry name" value="HNH_3"/>
    <property type="match status" value="1"/>
</dbReference>
<feature type="compositionally biased region" description="Basic residues" evidence="1">
    <location>
        <begin position="131"/>
        <end position="141"/>
    </location>
</feature>
<dbReference type="GO" id="GO:0016787">
    <property type="term" value="F:hydrolase activity"/>
    <property type="evidence" value="ECO:0007669"/>
    <property type="project" value="UniProtKB-KW"/>
</dbReference>
<dbReference type="EMBL" id="CP154792">
    <property type="protein sequence ID" value="XAN19655.1"/>
    <property type="molecule type" value="Genomic_DNA"/>
</dbReference>
<feature type="region of interest" description="Disordered" evidence="1">
    <location>
        <begin position="95"/>
        <end position="141"/>
    </location>
</feature>
<dbReference type="Proteomes" id="UP001446337">
    <property type="component" value="Chromosome"/>
</dbReference>
<evidence type="ECO:0000259" key="2">
    <source>
        <dbReference type="Pfam" id="PF13392"/>
    </source>
</evidence>
<protein>
    <submittedName>
        <fullName evidence="3">HNH endonuclease signature motif containing protein</fullName>
        <ecNumber evidence="3">3.1.-.-</ecNumber>
    </submittedName>
</protein>
<evidence type="ECO:0000313" key="3">
    <source>
        <dbReference type="EMBL" id="XAN19655.1"/>
    </source>
</evidence>
<evidence type="ECO:0000256" key="1">
    <source>
        <dbReference type="SAM" id="MobiDB-lite"/>
    </source>
</evidence>
<keyword evidence="4" id="KW-1185">Reference proteome</keyword>
<reference evidence="3 4" key="1">
    <citation type="submission" date="2024-05" db="EMBL/GenBank/DDBJ databases">
        <title>Achromobacter denitrificans. BP1, complete genome.</title>
        <authorList>
            <person name="Zhang B."/>
        </authorList>
    </citation>
    <scope>NUCLEOTIDE SEQUENCE [LARGE SCALE GENOMIC DNA]</scope>
    <source>
        <strain evidence="3 4">BP1</strain>
    </source>
</reference>
<name>A0ABZ3GC56_ACHDE</name>
<dbReference type="GO" id="GO:0004519">
    <property type="term" value="F:endonuclease activity"/>
    <property type="evidence" value="ECO:0007669"/>
    <property type="project" value="UniProtKB-KW"/>
</dbReference>
<organism evidence="3 4">
    <name type="scientific">Achromobacter denitrificans</name>
    <name type="common">Alcaligenes denitrificans</name>
    <dbReference type="NCBI Taxonomy" id="32002"/>
    <lineage>
        <taxon>Bacteria</taxon>
        <taxon>Pseudomonadati</taxon>
        <taxon>Pseudomonadota</taxon>
        <taxon>Betaproteobacteria</taxon>
        <taxon>Burkholderiales</taxon>
        <taxon>Alcaligenaceae</taxon>
        <taxon>Achromobacter</taxon>
    </lineage>
</organism>